<name>A0ABU5EUZ7_9BACT</name>
<comment type="caution">
    <text evidence="1">The sequence shown here is derived from an EMBL/GenBank/DDBJ whole genome shotgun (WGS) entry which is preliminary data.</text>
</comment>
<dbReference type="EMBL" id="JAXBLV010000077">
    <property type="protein sequence ID" value="MDY3559059.1"/>
    <property type="molecule type" value="Genomic_DNA"/>
</dbReference>
<reference evidence="2" key="1">
    <citation type="journal article" date="2023" name="Mar. Drugs">
        <title>Gemmata algarum, a Novel Planctomycete Isolated from an Algal Mat, Displays Antimicrobial Activity.</title>
        <authorList>
            <person name="Kumar G."/>
            <person name="Kallscheuer N."/>
            <person name="Kashif M."/>
            <person name="Ahamad S."/>
            <person name="Jagadeeshwari U."/>
            <person name="Pannikurungottu S."/>
            <person name="Haufschild T."/>
            <person name="Kabuu M."/>
            <person name="Sasikala C."/>
            <person name="Jogler C."/>
            <person name="Ramana C."/>
        </authorList>
    </citation>
    <scope>NUCLEOTIDE SEQUENCE [LARGE SCALE GENOMIC DNA]</scope>
    <source>
        <strain evidence="2">JC673</strain>
    </source>
</reference>
<keyword evidence="2" id="KW-1185">Reference proteome</keyword>
<proteinExistence type="predicted"/>
<organism evidence="1 2">
    <name type="scientific">Gemmata algarum</name>
    <dbReference type="NCBI Taxonomy" id="2975278"/>
    <lineage>
        <taxon>Bacteria</taxon>
        <taxon>Pseudomonadati</taxon>
        <taxon>Planctomycetota</taxon>
        <taxon>Planctomycetia</taxon>
        <taxon>Gemmatales</taxon>
        <taxon>Gemmataceae</taxon>
        <taxon>Gemmata</taxon>
    </lineage>
</organism>
<protein>
    <recommendedName>
        <fullName evidence="3">Type II toxin-antitoxin system RelE/ParE family toxin</fullName>
    </recommendedName>
</protein>
<evidence type="ECO:0008006" key="3">
    <source>
        <dbReference type="Google" id="ProtNLM"/>
    </source>
</evidence>
<evidence type="ECO:0000313" key="2">
    <source>
        <dbReference type="Proteomes" id="UP001272242"/>
    </source>
</evidence>
<dbReference type="Proteomes" id="UP001272242">
    <property type="component" value="Unassembled WGS sequence"/>
</dbReference>
<evidence type="ECO:0000313" key="1">
    <source>
        <dbReference type="EMBL" id="MDY3559059.1"/>
    </source>
</evidence>
<dbReference type="RefSeq" id="WP_320685888.1">
    <property type="nucleotide sequence ID" value="NZ_JAXBLV010000077.1"/>
</dbReference>
<gene>
    <name evidence="1" type="ORF">R5W23_006249</name>
</gene>
<accession>A0ABU5EUZ7</accession>
<sequence length="92" mass="10271">MSYRVVWRRTVRDNIYTVAHVAYETGGDAGALSQAVANIELRRSGEPATEGESRGGAERALIVRPLPVVFEVFEDRGTVLIYDAVYDSRQRL</sequence>